<evidence type="ECO:0000313" key="3">
    <source>
        <dbReference type="Proteomes" id="UP000192906"/>
    </source>
</evidence>
<proteinExistence type="predicted"/>
<dbReference type="Proteomes" id="UP000192906">
    <property type="component" value="Unassembled WGS sequence"/>
</dbReference>
<evidence type="ECO:0000313" key="2">
    <source>
        <dbReference type="EMBL" id="SMF15121.1"/>
    </source>
</evidence>
<dbReference type="GO" id="GO:0016853">
    <property type="term" value="F:isomerase activity"/>
    <property type="evidence" value="ECO:0007669"/>
    <property type="project" value="UniProtKB-KW"/>
</dbReference>
<protein>
    <submittedName>
        <fullName evidence="2">Sugar phosphate isomerase/epimerase</fullName>
    </submittedName>
</protein>
<accession>A0A1X7DGK2</accession>
<dbReference type="AlphaFoldDB" id="A0A1X7DGK2"/>
<feature type="domain" description="Xylose isomerase-like TIM barrel" evidence="1">
    <location>
        <begin position="46"/>
        <end position="262"/>
    </location>
</feature>
<dbReference type="Gene3D" id="3.20.20.150">
    <property type="entry name" value="Divalent-metal-dependent TIM barrel enzymes"/>
    <property type="match status" value="1"/>
</dbReference>
<dbReference type="SUPFAM" id="SSF51658">
    <property type="entry name" value="Xylose isomerase-like"/>
    <property type="match status" value="1"/>
</dbReference>
<keyword evidence="2" id="KW-0413">Isomerase</keyword>
<dbReference type="STRING" id="1519643.SAMN06295933_1866"/>
<dbReference type="InterPro" id="IPR050312">
    <property type="entry name" value="IolE/XylAMocC-like"/>
</dbReference>
<organism evidence="2 3">
    <name type="scientific">Desulfovibrio gilichinskyi</name>
    <dbReference type="NCBI Taxonomy" id="1519643"/>
    <lineage>
        <taxon>Bacteria</taxon>
        <taxon>Pseudomonadati</taxon>
        <taxon>Thermodesulfobacteriota</taxon>
        <taxon>Desulfovibrionia</taxon>
        <taxon>Desulfovibrionales</taxon>
        <taxon>Desulfovibrionaceae</taxon>
        <taxon>Desulfovibrio</taxon>
    </lineage>
</organism>
<dbReference type="InterPro" id="IPR013022">
    <property type="entry name" value="Xyl_isomerase-like_TIM-brl"/>
</dbReference>
<reference evidence="3" key="1">
    <citation type="submission" date="2017-04" db="EMBL/GenBank/DDBJ databases">
        <authorList>
            <person name="Varghese N."/>
            <person name="Submissions S."/>
        </authorList>
    </citation>
    <scope>NUCLEOTIDE SEQUENCE [LARGE SCALE GENOMIC DNA]</scope>
    <source>
        <strain evidence="3">K3S</strain>
    </source>
</reference>
<dbReference type="PANTHER" id="PTHR12110">
    <property type="entry name" value="HYDROXYPYRUVATE ISOMERASE"/>
    <property type="match status" value="1"/>
</dbReference>
<dbReference type="RefSeq" id="WP_085101528.1">
    <property type="nucleotide sequence ID" value="NZ_FWZU01000003.1"/>
</dbReference>
<evidence type="ECO:0000259" key="1">
    <source>
        <dbReference type="Pfam" id="PF01261"/>
    </source>
</evidence>
<gene>
    <name evidence="2" type="ORF">SAMN06295933_1866</name>
</gene>
<dbReference type="InterPro" id="IPR036237">
    <property type="entry name" value="Xyl_isomerase-like_sf"/>
</dbReference>
<dbReference type="Pfam" id="PF01261">
    <property type="entry name" value="AP_endonuc_2"/>
    <property type="match status" value="1"/>
</dbReference>
<dbReference type="OrthoDB" id="9801960at2"/>
<dbReference type="PANTHER" id="PTHR12110:SF21">
    <property type="entry name" value="XYLOSE ISOMERASE-LIKE TIM BARREL DOMAIN-CONTAINING PROTEIN"/>
    <property type="match status" value="1"/>
</dbReference>
<keyword evidence="3" id="KW-1185">Reference proteome</keyword>
<name>A0A1X7DGK2_9BACT</name>
<dbReference type="EMBL" id="FWZU01000003">
    <property type="protein sequence ID" value="SMF15121.1"/>
    <property type="molecule type" value="Genomic_DNA"/>
</dbReference>
<sequence length="269" mass="31122">MKAVTENCYVNLPLRYIYNTPEYLDLFIENSIQPELGLDCLGSECLSKDWLLTIRDRLAAAGLKCTTHLPFLDLKPSSLNPAIRQASIDTLCGAFELAKIFSPERMVMHPSFTSWLEPPLFEEAYENCLDGIRSLSDSWPDHPMLCLENTYEYDPGPLLQLVEDLDRENIGICFDVGHWHSFSKGSEKNDFDFWFDSLAPYIRHMHLHDNMGRKDDHLALGEGCIKWEHIIQRVKELNPLPSITLEPHTRDDFESSLRYFREKIAPKLF</sequence>